<reference evidence="2" key="1">
    <citation type="submission" date="2015-01" db="EMBL/GenBank/DDBJ databases">
        <authorList>
            <person name="Manzoor Shahid"/>
            <person name="Zubair Saima"/>
        </authorList>
    </citation>
    <scope>NUCLEOTIDE SEQUENCE [LARGE SCALE GENOMIC DNA]</scope>
    <source>
        <strain evidence="2">Sp3</strain>
    </source>
</reference>
<name>A0A0B7MG53_9FIRM</name>
<protein>
    <submittedName>
        <fullName evidence="1">Uncharacterized protein</fullName>
    </submittedName>
</protein>
<organism evidence="1 2">
    <name type="scientific">Syntrophaceticus schinkii</name>
    <dbReference type="NCBI Taxonomy" id="499207"/>
    <lineage>
        <taxon>Bacteria</taxon>
        <taxon>Bacillati</taxon>
        <taxon>Bacillota</taxon>
        <taxon>Clostridia</taxon>
        <taxon>Thermoanaerobacterales</taxon>
        <taxon>Thermoanaerobacterales Family III. Incertae Sedis</taxon>
        <taxon>Syntrophaceticus</taxon>
    </lineage>
</organism>
<dbReference type="EMBL" id="CDRZ01000231">
    <property type="protein sequence ID" value="CEO89055.1"/>
    <property type="molecule type" value="Genomic_DNA"/>
</dbReference>
<evidence type="ECO:0000313" key="1">
    <source>
        <dbReference type="EMBL" id="CEO89055.1"/>
    </source>
</evidence>
<sequence length="53" mass="6049">MATPYLTASTLMEAVYHIQILALIVYENCFRGSTSDSYRVCRDIDRLSQIDFG</sequence>
<evidence type="ECO:0000313" key="2">
    <source>
        <dbReference type="Proteomes" id="UP000046155"/>
    </source>
</evidence>
<accession>A0A0B7MG53</accession>
<dbReference type="AlphaFoldDB" id="A0A0B7MG53"/>
<proteinExistence type="predicted"/>
<dbReference type="Proteomes" id="UP000046155">
    <property type="component" value="Unassembled WGS sequence"/>
</dbReference>
<gene>
    <name evidence="1" type="ORF">SSCH_350038</name>
</gene>
<keyword evidence="2" id="KW-1185">Reference proteome</keyword>